<gene>
    <name evidence="2" type="primary">cpaB</name>
    <name evidence="2" type="ORF">IFO67_02200</name>
</gene>
<dbReference type="SMART" id="SM00858">
    <property type="entry name" value="SAF"/>
    <property type="match status" value="1"/>
</dbReference>
<evidence type="ECO:0000313" key="2">
    <source>
        <dbReference type="EMBL" id="MBD8501684.1"/>
    </source>
</evidence>
<dbReference type="InterPro" id="IPR013974">
    <property type="entry name" value="SAF"/>
</dbReference>
<dbReference type="Proteomes" id="UP000603602">
    <property type="component" value="Unassembled WGS sequence"/>
</dbReference>
<dbReference type="PROSITE" id="PS50844">
    <property type="entry name" value="AFP_LIKE"/>
    <property type="match status" value="1"/>
</dbReference>
<reference evidence="3" key="1">
    <citation type="submission" date="2023-07" db="EMBL/GenBank/DDBJ databases">
        <title>Thauera sp. CAU 1555 isolated from sand of Yaerae Beach.</title>
        <authorList>
            <person name="Kim W."/>
        </authorList>
    </citation>
    <scope>NUCLEOTIDE SEQUENCE [LARGE SCALE GENOMIC DNA]</scope>
    <source>
        <strain evidence="3">CAU 1555</strain>
    </source>
</reference>
<dbReference type="Pfam" id="PF16976">
    <property type="entry name" value="RcpC"/>
    <property type="match status" value="1"/>
</dbReference>
<evidence type="ECO:0000259" key="1">
    <source>
        <dbReference type="PROSITE" id="PS50844"/>
    </source>
</evidence>
<protein>
    <submittedName>
        <fullName evidence="2">Flp pilus assembly protein CpaB</fullName>
    </submittedName>
</protein>
<feature type="domain" description="AFP-like" evidence="1">
    <location>
        <begin position="55"/>
        <end position="119"/>
    </location>
</feature>
<organism evidence="2 3">
    <name type="scientific">Thauera sedimentorum</name>
    <dbReference type="NCBI Taxonomy" id="2767595"/>
    <lineage>
        <taxon>Bacteria</taxon>
        <taxon>Pseudomonadati</taxon>
        <taxon>Pseudomonadota</taxon>
        <taxon>Betaproteobacteria</taxon>
        <taxon>Rhodocyclales</taxon>
        <taxon>Zoogloeaceae</taxon>
        <taxon>Thauera</taxon>
    </lineage>
</organism>
<dbReference type="InterPro" id="IPR006190">
    <property type="entry name" value="SAF_AFP_Neu5Ac"/>
</dbReference>
<name>A0ABR9B5N1_9RHOO</name>
<dbReference type="EMBL" id="JACYTO010000001">
    <property type="protein sequence ID" value="MBD8501684.1"/>
    <property type="molecule type" value="Genomic_DNA"/>
</dbReference>
<sequence length="294" mass="31556">MQLPSFLSRVRYNKTWLVLGAALAIGLLAAFAAQSYLARRMAEIEARSRGQTVGVVVAKRELRAGERISEDTVAVRAVPVDFAHSQAIRPESFTQVAGRSITYALKPGEMVLWSLLEGQKPASFSTRVADGRRAITVPVDEINSISGLLEPGDLIDLVLTLAHNGRKHSFVMQQKLRVLATGQRVGDDPRSGERRQYSTVTLDTTPEQADTIIRAREAGKLTALLRNPQDGVELAEHPLAARLLKDLSGEISQVPVLYGGRSGGLPPEGLHLGALAQGGAPGNAPSALPVPPMR</sequence>
<dbReference type="SUPFAM" id="SSF51269">
    <property type="entry name" value="AFP III-like domain"/>
    <property type="match status" value="1"/>
</dbReference>
<evidence type="ECO:0000313" key="3">
    <source>
        <dbReference type="Proteomes" id="UP000603602"/>
    </source>
</evidence>
<proteinExistence type="predicted"/>
<dbReference type="InterPro" id="IPR031571">
    <property type="entry name" value="RcpC_dom"/>
</dbReference>
<dbReference type="Pfam" id="PF08666">
    <property type="entry name" value="SAF"/>
    <property type="match status" value="1"/>
</dbReference>
<dbReference type="RefSeq" id="WP_187716521.1">
    <property type="nucleotide sequence ID" value="NZ_JACTAH010000001.1"/>
</dbReference>
<dbReference type="CDD" id="cd11614">
    <property type="entry name" value="SAF_CpaB_FlgA_like"/>
    <property type="match status" value="1"/>
</dbReference>
<comment type="caution">
    <text evidence="2">The sequence shown here is derived from an EMBL/GenBank/DDBJ whole genome shotgun (WGS) entry which is preliminary data.</text>
</comment>
<keyword evidence="3" id="KW-1185">Reference proteome</keyword>
<accession>A0ABR9B5N1</accession>
<dbReference type="InterPro" id="IPR036732">
    <property type="entry name" value="AFP_Neu5c_C_sf"/>
</dbReference>
<dbReference type="InterPro" id="IPR017592">
    <property type="entry name" value="Pilus_assmbl_Flp-typ_CpaB"/>
</dbReference>
<dbReference type="NCBIfam" id="TIGR03177">
    <property type="entry name" value="pilus_cpaB"/>
    <property type="match status" value="1"/>
</dbReference>